<keyword evidence="3" id="KW-1185">Reference proteome</keyword>
<organism evidence="2 3">
    <name type="scientific">Sinisalibacter aestuarii</name>
    <dbReference type="NCBI Taxonomy" id="2949426"/>
    <lineage>
        <taxon>Bacteria</taxon>
        <taxon>Pseudomonadati</taxon>
        <taxon>Pseudomonadota</taxon>
        <taxon>Alphaproteobacteria</taxon>
        <taxon>Rhodobacterales</taxon>
        <taxon>Roseobacteraceae</taxon>
        <taxon>Sinisalibacter</taxon>
    </lineage>
</organism>
<feature type="transmembrane region" description="Helical" evidence="1">
    <location>
        <begin position="102"/>
        <end position="122"/>
    </location>
</feature>
<dbReference type="EMBL" id="BROH01000008">
    <property type="protein sequence ID" value="GKY88767.1"/>
    <property type="molecule type" value="Genomic_DNA"/>
</dbReference>
<dbReference type="Proteomes" id="UP001144205">
    <property type="component" value="Unassembled WGS sequence"/>
</dbReference>
<feature type="transmembrane region" description="Helical" evidence="1">
    <location>
        <begin position="70"/>
        <end position="90"/>
    </location>
</feature>
<keyword evidence="1" id="KW-1133">Transmembrane helix</keyword>
<name>A0ABQ5LUV3_9RHOB</name>
<protein>
    <submittedName>
        <fullName evidence="2">Uncharacterized protein</fullName>
    </submittedName>
</protein>
<evidence type="ECO:0000256" key="1">
    <source>
        <dbReference type="SAM" id="Phobius"/>
    </source>
</evidence>
<feature type="transmembrane region" description="Helical" evidence="1">
    <location>
        <begin position="142"/>
        <end position="162"/>
    </location>
</feature>
<evidence type="ECO:0000313" key="3">
    <source>
        <dbReference type="Proteomes" id="UP001144205"/>
    </source>
</evidence>
<reference evidence="2" key="1">
    <citation type="journal article" date="2023" name="Int. J. Syst. Evol. Microbiol.">
        <title>Sinisalibacter aestuarii sp. nov., isolated from estuarine sediment of the Arakawa River.</title>
        <authorList>
            <person name="Arafat S.T."/>
            <person name="Hirano S."/>
            <person name="Sato A."/>
            <person name="Takeuchi K."/>
            <person name="Yasuda T."/>
            <person name="Terahara T."/>
            <person name="Hamada M."/>
            <person name="Kobayashi T."/>
        </authorList>
    </citation>
    <scope>NUCLEOTIDE SEQUENCE</scope>
    <source>
        <strain evidence="2">B-399</strain>
    </source>
</reference>
<sequence>MVEALRVQRAGYADDAGWVEPVSTSFIATPEGADYARNAAAMAVGFSIANASQYLFAPKKTAKQILATELGAYAVVSIFTINLLASNFGTIAGPISESAANWARIALSFGIGSLASIVFMMLDGSRRLVFDNGQAFRFPNAVFLSMMMAVFSVAFAGLLRIIG</sequence>
<proteinExistence type="predicted"/>
<keyword evidence="1" id="KW-0472">Membrane</keyword>
<gene>
    <name evidence="2" type="ORF">STA1M1_26360</name>
</gene>
<accession>A0ABQ5LUV3</accession>
<keyword evidence="1" id="KW-0812">Transmembrane</keyword>
<comment type="caution">
    <text evidence="2">The sequence shown here is derived from an EMBL/GenBank/DDBJ whole genome shotgun (WGS) entry which is preliminary data.</text>
</comment>
<evidence type="ECO:0000313" key="2">
    <source>
        <dbReference type="EMBL" id="GKY88767.1"/>
    </source>
</evidence>